<evidence type="ECO:0000313" key="2">
    <source>
        <dbReference type="EMBL" id="KAF2993884.1"/>
    </source>
</evidence>
<gene>
    <name evidence="2" type="ORF">E8E13_002146</name>
</gene>
<name>A0A9P4T485_CURKU</name>
<evidence type="ECO:0000313" key="3">
    <source>
        <dbReference type="Proteomes" id="UP000801428"/>
    </source>
</evidence>
<feature type="compositionally biased region" description="Low complexity" evidence="1">
    <location>
        <begin position="172"/>
        <end position="182"/>
    </location>
</feature>
<feature type="compositionally biased region" description="Basic and acidic residues" evidence="1">
    <location>
        <begin position="417"/>
        <end position="434"/>
    </location>
</feature>
<feature type="region of interest" description="Disordered" evidence="1">
    <location>
        <begin position="1"/>
        <end position="210"/>
    </location>
</feature>
<proteinExistence type="predicted"/>
<feature type="region of interest" description="Disordered" evidence="1">
    <location>
        <begin position="611"/>
        <end position="634"/>
    </location>
</feature>
<organism evidence="2 3">
    <name type="scientific">Curvularia kusanoi</name>
    <name type="common">Cochliobolus kusanoi</name>
    <dbReference type="NCBI Taxonomy" id="90978"/>
    <lineage>
        <taxon>Eukaryota</taxon>
        <taxon>Fungi</taxon>
        <taxon>Dikarya</taxon>
        <taxon>Ascomycota</taxon>
        <taxon>Pezizomycotina</taxon>
        <taxon>Dothideomycetes</taxon>
        <taxon>Pleosporomycetidae</taxon>
        <taxon>Pleosporales</taxon>
        <taxon>Pleosporineae</taxon>
        <taxon>Pleosporaceae</taxon>
        <taxon>Curvularia</taxon>
    </lineage>
</organism>
<comment type="caution">
    <text evidence="2">The sequence shown here is derived from an EMBL/GenBank/DDBJ whole genome shotgun (WGS) entry which is preliminary data.</text>
</comment>
<dbReference type="AlphaFoldDB" id="A0A9P4T485"/>
<accession>A0A9P4T485</accession>
<evidence type="ECO:0000256" key="1">
    <source>
        <dbReference type="SAM" id="MobiDB-lite"/>
    </source>
</evidence>
<feature type="region of interest" description="Disordered" evidence="1">
    <location>
        <begin position="384"/>
        <end position="434"/>
    </location>
</feature>
<reference evidence="2" key="1">
    <citation type="submission" date="2019-04" db="EMBL/GenBank/DDBJ databases">
        <title>Sequencing of skin fungus with MAO and IRED activity.</title>
        <authorList>
            <person name="Marsaioli A.J."/>
            <person name="Bonatto J.M.C."/>
            <person name="Reis Junior O."/>
        </authorList>
    </citation>
    <scope>NUCLEOTIDE SEQUENCE</scope>
    <source>
        <strain evidence="2">30M1</strain>
    </source>
</reference>
<keyword evidence="3" id="KW-1185">Reference proteome</keyword>
<dbReference type="EMBL" id="SWKU01000046">
    <property type="protein sequence ID" value="KAF2993884.1"/>
    <property type="molecule type" value="Genomic_DNA"/>
</dbReference>
<dbReference type="OrthoDB" id="3791649at2759"/>
<protein>
    <submittedName>
        <fullName evidence="2">Uncharacterized protein</fullName>
    </submittedName>
</protein>
<dbReference type="Proteomes" id="UP000801428">
    <property type="component" value="Unassembled WGS sequence"/>
</dbReference>
<sequence length="634" mass="69010">MSRPVKMMNAGTDNYAPSAFQFPFGAPSSTKRKADDQAAPEKSQEKRRKITTESITKRKEGNPATTVEPSSKRQKLAAAAPAPHAKYTWDDFNSPADRPKISPKAPSKHKATLSATSDEVSASRPRIQPKSGNRLKRKATETGNDCVKRWRVDTPLTAESDEEEPTAKASEESSSTDSTEAPRAGDSYPTPEQAGSLSPPSLPTGFDDSILEETDIPQDGLSVASATVSSVSYEASESNLPAPSYNPSACFTVALPAPIAPWSHPFPAPTPRMTQLISTCPIDWTKASGLKPEQIEAFELRAPWNPSPATFSSMAQNTKFLAKGSAPTEEGIRKRFKAACRAVFKTSGVYFDTSGLDLEAYGVPKTAKVKELVKEARTAHVQETAVNAGNSLDEKPDPSDIGQSLDAGVPDTTAAGHETRPRPRGSRQRESAADRLAHSYYSATQWAGSVVAFEIRESSSSPATIRFCDARLVAHRRLFCEVSSVQAFDRWHSTVCFGGTRTRFPMREVICQQVGKQIYMLRDNGKPPAEQTTLALMIETYCLSQAMGTVGASKMIMKEIIQKLGKADEMLSVEDVKLLRGLVHSDALRHTLHERMRAVVMPMEADSEVESGSWAAISSDTESKNIDYDSDEEL</sequence>